<dbReference type="Proteomes" id="UP000799755">
    <property type="component" value="Unassembled WGS sequence"/>
</dbReference>
<sequence length="185" mass="21180">MFLITTYFCEPSGEAFGRRREMRNWATKFGDPAARDHSPAAKAYLVQDTLYLHGLGFCYCHPEINEFGIKCAPHPQNPPNLRPTEPCFSRLEGFLKDYKASPSSQESRHYMADKLHPTYFKRVAELCIGRDGDNNLKAFWYSFKMKSSASQHTVQNNILRSTNKHMPSVLIRKAPTRPLLSALTH</sequence>
<evidence type="ECO:0000313" key="2">
    <source>
        <dbReference type="Proteomes" id="UP000799755"/>
    </source>
</evidence>
<proteinExistence type="predicted"/>
<gene>
    <name evidence="1" type="ORF">BDR25DRAFT_361070</name>
</gene>
<reference evidence="1" key="1">
    <citation type="journal article" date="2020" name="Stud. Mycol.">
        <title>101 Dothideomycetes genomes: a test case for predicting lifestyles and emergence of pathogens.</title>
        <authorList>
            <person name="Haridas S."/>
            <person name="Albert R."/>
            <person name="Binder M."/>
            <person name="Bloem J."/>
            <person name="Labutti K."/>
            <person name="Salamov A."/>
            <person name="Andreopoulos B."/>
            <person name="Baker S."/>
            <person name="Barry K."/>
            <person name="Bills G."/>
            <person name="Bluhm B."/>
            <person name="Cannon C."/>
            <person name="Castanera R."/>
            <person name="Culley D."/>
            <person name="Daum C."/>
            <person name="Ezra D."/>
            <person name="Gonzalez J."/>
            <person name="Henrissat B."/>
            <person name="Kuo A."/>
            <person name="Liang C."/>
            <person name="Lipzen A."/>
            <person name="Lutzoni F."/>
            <person name="Magnuson J."/>
            <person name="Mondo S."/>
            <person name="Nolan M."/>
            <person name="Ohm R."/>
            <person name="Pangilinan J."/>
            <person name="Park H.-J."/>
            <person name="Ramirez L."/>
            <person name="Alfaro M."/>
            <person name="Sun H."/>
            <person name="Tritt A."/>
            <person name="Yoshinaga Y."/>
            <person name="Zwiers L.-H."/>
            <person name="Turgeon B."/>
            <person name="Goodwin S."/>
            <person name="Spatafora J."/>
            <person name="Crous P."/>
            <person name="Grigoriev I."/>
        </authorList>
    </citation>
    <scope>NUCLEOTIDE SEQUENCE</scope>
    <source>
        <strain evidence="1">ATCC 200398</strain>
    </source>
</reference>
<organism evidence="1 2">
    <name type="scientific">Lindgomyces ingoldianus</name>
    <dbReference type="NCBI Taxonomy" id="673940"/>
    <lineage>
        <taxon>Eukaryota</taxon>
        <taxon>Fungi</taxon>
        <taxon>Dikarya</taxon>
        <taxon>Ascomycota</taxon>
        <taxon>Pezizomycotina</taxon>
        <taxon>Dothideomycetes</taxon>
        <taxon>Pleosporomycetidae</taxon>
        <taxon>Pleosporales</taxon>
        <taxon>Lindgomycetaceae</taxon>
        <taxon>Lindgomyces</taxon>
    </lineage>
</organism>
<name>A0ACB6QCY6_9PLEO</name>
<comment type="caution">
    <text evidence="1">The sequence shown here is derived from an EMBL/GenBank/DDBJ whole genome shotgun (WGS) entry which is preliminary data.</text>
</comment>
<keyword evidence="2" id="KW-1185">Reference proteome</keyword>
<dbReference type="EMBL" id="MU003533">
    <property type="protein sequence ID" value="KAF2464839.1"/>
    <property type="molecule type" value="Genomic_DNA"/>
</dbReference>
<protein>
    <submittedName>
        <fullName evidence="1">Uncharacterized protein</fullName>
    </submittedName>
</protein>
<accession>A0ACB6QCY6</accession>
<evidence type="ECO:0000313" key="1">
    <source>
        <dbReference type="EMBL" id="KAF2464839.1"/>
    </source>
</evidence>